<protein>
    <submittedName>
        <fullName evidence="2">Uncharacterized protein</fullName>
    </submittedName>
</protein>
<feature type="region of interest" description="Disordered" evidence="1">
    <location>
        <begin position="88"/>
        <end position="117"/>
    </location>
</feature>
<name>A0ABU6Q4T4_9FABA</name>
<proteinExistence type="predicted"/>
<comment type="caution">
    <text evidence="2">The sequence shown here is derived from an EMBL/GenBank/DDBJ whole genome shotgun (WGS) entry which is preliminary data.</text>
</comment>
<feature type="compositionally biased region" description="Gly residues" evidence="1">
    <location>
        <begin position="88"/>
        <end position="109"/>
    </location>
</feature>
<evidence type="ECO:0000313" key="2">
    <source>
        <dbReference type="EMBL" id="MED6106761.1"/>
    </source>
</evidence>
<accession>A0ABU6Q4T4</accession>
<evidence type="ECO:0000313" key="3">
    <source>
        <dbReference type="Proteomes" id="UP001341840"/>
    </source>
</evidence>
<gene>
    <name evidence="2" type="ORF">PIB30_007421</name>
</gene>
<evidence type="ECO:0000256" key="1">
    <source>
        <dbReference type="SAM" id="MobiDB-lite"/>
    </source>
</evidence>
<keyword evidence="3" id="KW-1185">Reference proteome</keyword>
<reference evidence="2 3" key="1">
    <citation type="journal article" date="2023" name="Plants (Basel)">
        <title>Bridging the Gap: Combining Genomics and Transcriptomics Approaches to Understand Stylosanthes scabra, an Orphan Legume from the Brazilian Caatinga.</title>
        <authorList>
            <person name="Ferreira-Neto J.R.C."/>
            <person name="da Silva M.D."/>
            <person name="Binneck E."/>
            <person name="de Melo N.F."/>
            <person name="da Silva R.H."/>
            <person name="de Melo A.L.T.M."/>
            <person name="Pandolfi V."/>
            <person name="Bustamante F.O."/>
            <person name="Brasileiro-Vidal A.C."/>
            <person name="Benko-Iseppon A.M."/>
        </authorList>
    </citation>
    <scope>NUCLEOTIDE SEQUENCE [LARGE SCALE GENOMIC DNA]</scope>
    <source>
        <tissue evidence="2">Leaves</tissue>
    </source>
</reference>
<dbReference type="Proteomes" id="UP001341840">
    <property type="component" value="Unassembled WGS sequence"/>
</dbReference>
<dbReference type="EMBL" id="JASCZI010000016">
    <property type="protein sequence ID" value="MED6106761.1"/>
    <property type="molecule type" value="Genomic_DNA"/>
</dbReference>
<sequence>MVAESCNNNDCNHHTVKIVRQKTKEAELEQKQSHRRWFAAVGETVVKTRQTVAEQGLTGDGSSLNGGDRNEPLSLFADSLFSQRWQGRGGSVNGGGDKLEGNGGGGFENGGLATNNVGDEGTSMGSLSSTSIAATMDSFGGDSELGGGGGSTSLRAFSLFSSLFLSFSRSLTLSPSNGAGDGGGGEVREMGCGATADGWCVSEIRVNLGGSNWAIVILLRKLDQGAPPSNEFVKESMHALTPLCTPH</sequence>
<organism evidence="2 3">
    <name type="scientific">Stylosanthes scabra</name>
    <dbReference type="NCBI Taxonomy" id="79078"/>
    <lineage>
        <taxon>Eukaryota</taxon>
        <taxon>Viridiplantae</taxon>
        <taxon>Streptophyta</taxon>
        <taxon>Embryophyta</taxon>
        <taxon>Tracheophyta</taxon>
        <taxon>Spermatophyta</taxon>
        <taxon>Magnoliopsida</taxon>
        <taxon>eudicotyledons</taxon>
        <taxon>Gunneridae</taxon>
        <taxon>Pentapetalae</taxon>
        <taxon>rosids</taxon>
        <taxon>fabids</taxon>
        <taxon>Fabales</taxon>
        <taxon>Fabaceae</taxon>
        <taxon>Papilionoideae</taxon>
        <taxon>50 kb inversion clade</taxon>
        <taxon>dalbergioids sensu lato</taxon>
        <taxon>Dalbergieae</taxon>
        <taxon>Pterocarpus clade</taxon>
        <taxon>Stylosanthes</taxon>
    </lineage>
</organism>